<dbReference type="RefSeq" id="WP_313918161.1">
    <property type="nucleotide sequence ID" value="NZ_CP135076.1"/>
</dbReference>
<evidence type="ECO:0000256" key="2">
    <source>
        <dbReference type="SAM" id="MobiDB-lite"/>
    </source>
</evidence>
<evidence type="ECO:0000259" key="3">
    <source>
        <dbReference type="Pfam" id="PF08448"/>
    </source>
</evidence>
<dbReference type="SUPFAM" id="SSF55785">
    <property type="entry name" value="PYP-like sensor domain (PAS domain)"/>
    <property type="match status" value="2"/>
</dbReference>
<sequence>MTSRKSGDYGSHPAPGAESRQDQATASQLVRNFGYWQDKARRHPVYILHRGRPRLALSSIEQFRELQSPDSPQERLINERDVVLDAMRDIAILLDRELRIVTVNRAARTYFGRDLGVAGMSLTAALPEPVGGYLDDTARRIRASGTMERIDLRLDDTGSRSLSLAFAPYPDGVALVGTDISVQDQRDLAFSARQSVDMALAELEDIAKARINPRGYIARPTESLTRMTGIAAEMLRNVRYAGLFDLSSRSRVADAIEHILDGGEPMRIEAGLVVRGTETMPVRVAFAPVRRHVVVDAVQTVLVAAA</sequence>
<dbReference type="SUPFAM" id="SSF143120">
    <property type="entry name" value="YefM-like"/>
    <property type="match status" value="1"/>
</dbReference>
<feature type="region of interest" description="Disordered" evidence="2">
    <location>
        <begin position="1"/>
        <end position="24"/>
    </location>
</feature>
<dbReference type="InterPro" id="IPR035965">
    <property type="entry name" value="PAS-like_dom_sf"/>
</dbReference>
<proteinExistence type="inferred from homology"/>
<keyword evidence="5" id="KW-1185">Reference proteome</keyword>
<dbReference type="InterPro" id="IPR013656">
    <property type="entry name" value="PAS_4"/>
</dbReference>
<evidence type="ECO:0000313" key="5">
    <source>
        <dbReference type="Proteomes" id="UP001302249"/>
    </source>
</evidence>
<evidence type="ECO:0000313" key="4">
    <source>
        <dbReference type="EMBL" id="WNO55029.1"/>
    </source>
</evidence>
<accession>A0ABZ0BEZ8</accession>
<feature type="domain" description="PAS fold-4" evidence="3">
    <location>
        <begin position="84"/>
        <end position="182"/>
    </location>
</feature>
<comment type="similarity">
    <text evidence="1">Belongs to the phD/YefM antitoxin family.</text>
</comment>
<dbReference type="InterPro" id="IPR036165">
    <property type="entry name" value="YefM-like_sf"/>
</dbReference>
<dbReference type="Gene3D" id="3.30.450.20">
    <property type="entry name" value="PAS domain"/>
    <property type="match status" value="1"/>
</dbReference>
<dbReference type="Pfam" id="PF08448">
    <property type="entry name" value="PAS_4"/>
    <property type="match status" value="1"/>
</dbReference>
<dbReference type="Proteomes" id="UP001302249">
    <property type="component" value="Chromosome"/>
</dbReference>
<gene>
    <name evidence="4" type="ORF">RPR59_07240</name>
</gene>
<dbReference type="EMBL" id="CP135076">
    <property type="protein sequence ID" value="WNO55029.1"/>
    <property type="molecule type" value="Genomic_DNA"/>
</dbReference>
<evidence type="ECO:0000256" key="1">
    <source>
        <dbReference type="ARBA" id="ARBA00009981"/>
    </source>
</evidence>
<protein>
    <recommendedName>
        <fullName evidence="3">PAS fold-4 domain-containing protein</fullName>
    </recommendedName>
</protein>
<reference evidence="4 5" key="1">
    <citation type="submission" date="2023-09" db="EMBL/GenBank/DDBJ databases">
        <authorList>
            <person name="Rey-Velasco X."/>
        </authorList>
    </citation>
    <scope>NUCLEOTIDE SEQUENCE [LARGE SCALE GENOMIC DNA]</scope>
    <source>
        <strain evidence="4 5">W311</strain>
    </source>
</reference>
<name>A0ABZ0BEZ8_9SPHN</name>
<organism evidence="4 5">
    <name type="scientific">Stakelama saccharophila</name>
    <dbReference type="NCBI Taxonomy" id="3075605"/>
    <lineage>
        <taxon>Bacteria</taxon>
        <taxon>Pseudomonadati</taxon>
        <taxon>Pseudomonadota</taxon>
        <taxon>Alphaproteobacteria</taxon>
        <taxon>Sphingomonadales</taxon>
        <taxon>Sphingomonadaceae</taxon>
        <taxon>Stakelama</taxon>
    </lineage>
</organism>